<evidence type="ECO:0000256" key="12">
    <source>
        <dbReference type="ARBA" id="ARBA00023288"/>
    </source>
</evidence>
<dbReference type="GO" id="GO:0009279">
    <property type="term" value="C:cell outer membrane"/>
    <property type="evidence" value="ECO:0007669"/>
    <property type="project" value="UniProtKB-SubCell"/>
</dbReference>
<comment type="function">
    <text evidence="13">Plays a critical role in the incorporation of lipoproteins in the outer membrane after they are released by the LolA protein.</text>
</comment>
<comment type="similarity">
    <text evidence="2 13">Belongs to the LolB family.</text>
</comment>
<evidence type="ECO:0000256" key="8">
    <source>
        <dbReference type="ARBA" id="ARBA00023136"/>
    </source>
</evidence>
<evidence type="ECO:0000256" key="11">
    <source>
        <dbReference type="ARBA" id="ARBA00023237"/>
    </source>
</evidence>
<evidence type="ECO:0000256" key="7">
    <source>
        <dbReference type="ARBA" id="ARBA00022927"/>
    </source>
</evidence>
<dbReference type="GO" id="GO:0044874">
    <property type="term" value="P:lipoprotein localization to outer membrane"/>
    <property type="evidence" value="ECO:0007669"/>
    <property type="project" value="UniProtKB-UniRule"/>
</dbReference>
<proteinExistence type="inferred from homology"/>
<evidence type="ECO:0000256" key="3">
    <source>
        <dbReference type="ARBA" id="ARBA00011245"/>
    </source>
</evidence>
<name>A0A0G4QAB0_9GAMM</name>
<dbReference type="SUPFAM" id="SSF89392">
    <property type="entry name" value="Prokaryotic lipoproteins and lipoprotein localization factors"/>
    <property type="match status" value="1"/>
</dbReference>
<keyword evidence="6 13" id="KW-0732">Signal</keyword>
<evidence type="ECO:0000256" key="1">
    <source>
        <dbReference type="ARBA" id="ARBA00004459"/>
    </source>
</evidence>
<evidence type="ECO:0000256" key="4">
    <source>
        <dbReference type="ARBA" id="ARBA00016202"/>
    </source>
</evidence>
<keyword evidence="5 13" id="KW-0813">Transport</keyword>
<dbReference type="PROSITE" id="PS51257">
    <property type="entry name" value="PROKAR_LIPOPROTEIN"/>
    <property type="match status" value="1"/>
</dbReference>
<dbReference type="NCBIfam" id="TIGR00548">
    <property type="entry name" value="lolB"/>
    <property type="match status" value="1"/>
</dbReference>
<evidence type="ECO:0000256" key="9">
    <source>
        <dbReference type="ARBA" id="ARBA00023139"/>
    </source>
</evidence>
<evidence type="ECO:0000313" key="15">
    <source>
        <dbReference type="EMBL" id="CRL62800.1"/>
    </source>
</evidence>
<dbReference type="Gene3D" id="2.50.20.10">
    <property type="entry name" value="Lipoprotein localisation LolA/LolB/LppX"/>
    <property type="match status" value="1"/>
</dbReference>
<keyword evidence="8 13" id="KW-0472">Membrane</keyword>
<dbReference type="CDD" id="cd16326">
    <property type="entry name" value="LolB"/>
    <property type="match status" value="1"/>
</dbReference>
<comment type="subunit">
    <text evidence="3 13">Monomer.</text>
</comment>
<dbReference type="GO" id="GO:0015031">
    <property type="term" value="P:protein transport"/>
    <property type="evidence" value="ECO:0007669"/>
    <property type="project" value="UniProtKB-KW"/>
</dbReference>
<dbReference type="HAMAP" id="MF_00233">
    <property type="entry name" value="LolB"/>
    <property type="match status" value="1"/>
</dbReference>
<organism evidence="15 16">
    <name type="scientific">Proteus penneri</name>
    <dbReference type="NCBI Taxonomy" id="102862"/>
    <lineage>
        <taxon>Bacteria</taxon>
        <taxon>Pseudomonadati</taxon>
        <taxon>Pseudomonadota</taxon>
        <taxon>Gammaproteobacteria</taxon>
        <taxon>Enterobacterales</taxon>
        <taxon>Morganellaceae</taxon>
        <taxon>Proteus</taxon>
    </lineage>
</organism>
<dbReference type="InterPro" id="IPR004565">
    <property type="entry name" value="OM_lipoprot_LolB"/>
</dbReference>
<gene>
    <name evidence="13 15" type="primary">lolB</name>
    <name evidence="15" type="ORF">BN1804_02152</name>
</gene>
<dbReference type="EMBL" id="CVRY01000004">
    <property type="protein sequence ID" value="CRL62800.1"/>
    <property type="molecule type" value="Genomic_DNA"/>
</dbReference>
<comment type="subcellular location">
    <subcellularLocation>
        <location evidence="1 13">Cell outer membrane</location>
        <topology evidence="1 13">Lipid-anchor</topology>
    </subcellularLocation>
</comment>
<dbReference type="InterPro" id="IPR029046">
    <property type="entry name" value="LolA/LolB/LppX"/>
</dbReference>
<keyword evidence="12 13" id="KW-0449">Lipoprotein</keyword>
<evidence type="ECO:0000313" key="16">
    <source>
        <dbReference type="Proteomes" id="UP000183920"/>
    </source>
</evidence>
<keyword evidence="9 13" id="KW-0564">Palmitate</keyword>
<feature type="chain" id="PRO_5008836436" description="Outer-membrane lipoprotein LolB" evidence="14">
    <location>
        <begin position="29"/>
        <end position="212"/>
    </location>
</feature>
<reference evidence="16" key="1">
    <citation type="submission" date="2015-06" db="EMBL/GenBank/DDBJ databases">
        <authorList>
            <person name="Urmite Genomes"/>
        </authorList>
    </citation>
    <scope>NUCLEOTIDE SEQUENCE [LARGE SCALE GENOMIC DNA]</scope>
    <source>
        <strain evidence="16">CSUR P1867</strain>
    </source>
</reference>
<dbReference type="Pfam" id="PF03550">
    <property type="entry name" value="LolB"/>
    <property type="match status" value="1"/>
</dbReference>
<protein>
    <recommendedName>
        <fullName evidence="4 13">Outer-membrane lipoprotein LolB</fullName>
    </recommendedName>
</protein>
<keyword evidence="10 13" id="KW-0143">Chaperone</keyword>
<dbReference type="AlphaFoldDB" id="A0A0G4QAB0"/>
<keyword evidence="11 13" id="KW-0998">Cell outer membrane</keyword>
<evidence type="ECO:0000256" key="13">
    <source>
        <dbReference type="HAMAP-Rule" id="MF_00233"/>
    </source>
</evidence>
<evidence type="ECO:0000256" key="14">
    <source>
        <dbReference type="SAM" id="SignalP"/>
    </source>
</evidence>
<keyword evidence="7 13" id="KW-0653">Protein transport</keyword>
<evidence type="ECO:0000256" key="5">
    <source>
        <dbReference type="ARBA" id="ARBA00022448"/>
    </source>
</evidence>
<sequence length="212" mass="24368" precursor="true">MRSRFFSTKQLLRLIPLTALLLSACNLNQIKTQGSASDNDMQWQARQQALKKISQYETRGAFAYIEDTNKTYARFYWQDKADERYRLLLTNPLGTTELDLNVMPGVIEVTDNKGKKYYSDNPAEMIYQLTGMVIPLKNLRAWLVGLPGDATNFELDANHLLKSVTLPAPEGDWIVTYQAYDSSTTPNLPQRLELKQGERIIKLKMDNWDIQQ</sequence>
<evidence type="ECO:0000256" key="6">
    <source>
        <dbReference type="ARBA" id="ARBA00022729"/>
    </source>
</evidence>
<evidence type="ECO:0000256" key="2">
    <source>
        <dbReference type="ARBA" id="ARBA00009696"/>
    </source>
</evidence>
<evidence type="ECO:0000256" key="10">
    <source>
        <dbReference type="ARBA" id="ARBA00023186"/>
    </source>
</evidence>
<dbReference type="RefSeq" id="WP_072064036.1">
    <property type="nucleotide sequence ID" value="NZ_CVRY01000004.1"/>
</dbReference>
<dbReference type="Proteomes" id="UP000183920">
    <property type="component" value="Unassembled WGS sequence"/>
</dbReference>
<accession>A0A0G4QAB0</accession>
<feature type="signal peptide" evidence="14">
    <location>
        <begin position="1"/>
        <end position="28"/>
    </location>
</feature>